<evidence type="ECO:0000256" key="5">
    <source>
        <dbReference type="SAM" id="MobiDB-lite"/>
    </source>
</evidence>
<feature type="region of interest" description="Disordered" evidence="5">
    <location>
        <begin position="460"/>
        <end position="489"/>
    </location>
</feature>
<evidence type="ECO:0000256" key="6">
    <source>
        <dbReference type="SAM" id="Phobius"/>
    </source>
</evidence>
<reference evidence="8" key="1">
    <citation type="submission" date="2022-07" db="EMBL/GenBank/DDBJ databases">
        <title>Phylogenomic reconstructions and comparative analyses of Kickxellomycotina fungi.</title>
        <authorList>
            <person name="Reynolds N.K."/>
            <person name="Stajich J.E."/>
            <person name="Barry K."/>
            <person name="Grigoriev I.V."/>
            <person name="Crous P."/>
            <person name="Smith M.E."/>
        </authorList>
    </citation>
    <scope>NUCLEOTIDE SEQUENCE</scope>
    <source>
        <strain evidence="8">RSA 476</strain>
    </source>
</reference>
<dbReference type="GO" id="GO:0004930">
    <property type="term" value="F:G protein-coupled receptor activity"/>
    <property type="evidence" value="ECO:0007669"/>
    <property type="project" value="InterPro"/>
</dbReference>
<feature type="domain" description="G-protein coupled receptors family 3 profile" evidence="7">
    <location>
        <begin position="35"/>
        <end position="238"/>
    </location>
</feature>
<comment type="caution">
    <text evidence="8">The sequence shown here is derived from an EMBL/GenBank/DDBJ whole genome shotgun (WGS) entry which is preliminary data.</text>
</comment>
<evidence type="ECO:0000256" key="3">
    <source>
        <dbReference type="ARBA" id="ARBA00022989"/>
    </source>
</evidence>
<evidence type="ECO:0000256" key="1">
    <source>
        <dbReference type="ARBA" id="ARBA00004141"/>
    </source>
</evidence>
<comment type="subcellular location">
    <subcellularLocation>
        <location evidence="1">Membrane</location>
        <topology evidence="1">Multi-pass membrane protein</topology>
    </subcellularLocation>
</comment>
<feature type="transmembrane region" description="Helical" evidence="6">
    <location>
        <begin position="106"/>
        <end position="128"/>
    </location>
</feature>
<dbReference type="EMBL" id="JANBUY010000051">
    <property type="protein sequence ID" value="KAJ2865821.1"/>
    <property type="molecule type" value="Genomic_DNA"/>
</dbReference>
<dbReference type="AlphaFoldDB" id="A0A9W8IKQ8"/>
<keyword evidence="4 6" id="KW-0472">Membrane</keyword>
<feature type="transmembrane region" description="Helical" evidence="6">
    <location>
        <begin position="32"/>
        <end position="54"/>
    </location>
</feature>
<accession>A0A9W8IKQ8</accession>
<feature type="transmembrane region" description="Helical" evidence="6">
    <location>
        <begin position="184"/>
        <end position="206"/>
    </location>
</feature>
<dbReference type="Pfam" id="PF00003">
    <property type="entry name" value="7tm_3"/>
    <property type="match status" value="1"/>
</dbReference>
<dbReference type="Proteomes" id="UP001140074">
    <property type="component" value="Unassembled WGS sequence"/>
</dbReference>
<evidence type="ECO:0000313" key="9">
    <source>
        <dbReference type="Proteomes" id="UP001140074"/>
    </source>
</evidence>
<feature type="transmembrane region" description="Helical" evidence="6">
    <location>
        <begin position="140"/>
        <end position="164"/>
    </location>
</feature>
<dbReference type="GO" id="GO:0016020">
    <property type="term" value="C:membrane"/>
    <property type="evidence" value="ECO:0007669"/>
    <property type="project" value="UniProtKB-SubCell"/>
</dbReference>
<feature type="transmembrane region" description="Helical" evidence="6">
    <location>
        <begin position="218"/>
        <end position="239"/>
    </location>
</feature>
<organism evidence="8 9">
    <name type="scientific">Coemansia aciculifera</name>
    <dbReference type="NCBI Taxonomy" id="417176"/>
    <lineage>
        <taxon>Eukaryota</taxon>
        <taxon>Fungi</taxon>
        <taxon>Fungi incertae sedis</taxon>
        <taxon>Zoopagomycota</taxon>
        <taxon>Kickxellomycotina</taxon>
        <taxon>Kickxellomycetes</taxon>
        <taxon>Kickxellales</taxon>
        <taxon>Kickxellaceae</taxon>
        <taxon>Coemansia</taxon>
    </lineage>
</organism>
<evidence type="ECO:0000256" key="4">
    <source>
        <dbReference type="ARBA" id="ARBA00023136"/>
    </source>
</evidence>
<protein>
    <recommendedName>
        <fullName evidence="7">G-protein coupled receptors family 3 profile domain-containing protein</fullName>
    </recommendedName>
</protein>
<feature type="region of interest" description="Disordered" evidence="5">
    <location>
        <begin position="334"/>
        <end position="356"/>
    </location>
</feature>
<keyword evidence="3 6" id="KW-1133">Transmembrane helix</keyword>
<evidence type="ECO:0000259" key="7">
    <source>
        <dbReference type="Pfam" id="PF00003"/>
    </source>
</evidence>
<name>A0A9W8IKQ8_9FUNG</name>
<gene>
    <name evidence="8" type="ORF">GGH94_001953</name>
</gene>
<evidence type="ECO:0000256" key="2">
    <source>
        <dbReference type="ARBA" id="ARBA00022692"/>
    </source>
</evidence>
<dbReference type="InterPro" id="IPR017978">
    <property type="entry name" value="GPCR_3_C"/>
</dbReference>
<feature type="transmembrane region" description="Helical" evidence="6">
    <location>
        <begin position="66"/>
        <end position="86"/>
    </location>
</feature>
<feature type="region of interest" description="Disordered" evidence="5">
    <location>
        <begin position="393"/>
        <end position="423"/>
    </location>
</feature>
<proteinExistence type="predicted"/>
<evidence type="ECO:0000313" key="8">
    <source>
        <dbReference type="EMBL" id="KAJ2865821.1"/>
    </source>
</evidence>
<sequence>MSSFAYTFAEQNRVKVAAALGYHLDPISYKDLALIITISVVYGIDLLAVIFMLWNRNYPPLKSKRPLLMAAAFASCVCWFIGDLQINGHLHLAETGLTNCRGIGLWVRVLLGVCTVSSLIALRSYGLFRVFRQNRPYRGLGLYLPFLVYCGCTLVYGVIAQLLGAEKTVEYLPMLDLCYCPKPFRAALYVYIWTTWLFVAFVNWHIRGIKSSFNESREMAMSCFFVFAILTFSTALQFAQPNYPFHQTQRLLTTAMDHLGTNLVWWAIMGEPLFNCAFRKKRYLEYWTAKLKKDGLQNAYEIGSSSGHSAENNLTYDEDEEIFFFTSPSQPTPVYLPNGEPRPVSGHKRRAKFAPNRDSTVVKRQLVIPPIMAKSTNCGDPFDIPPMTPTTAVNSPRSDDPFQRFSSSFRPTSQVYEQPGRTSRAYSNGAGTVLAQESQSVLPVGSDLSVGSIPNQRIVGSEERRWSQGSSTDDEDYVYARSPTNRHII</sequence>
<keyword evidence="9" id="KW-1185">Reference proteome</keyword>
<keyword evidence="2 6" id="KW-0812">Transmembrane</keyword>
<feature type="compositionally biased region" description="Polar residues" evidence="5">
    <location>
        <begin position="404"/>
        <end position="423"/>
    </location>
</feature>